<accession>A0AAF0D2P4</accession>
<dbReference type="InterPro" id="IPR011650">
    <property type="entry name" value="Peptidase_M20_dimer"/>
</dbReference>
<feature type="binding site" evidence="8">
    <location>
        <position position="325"/>
    </location>
    <ligand>
        <name>Zn(2+)</name>
        <dbReference type="ChEBI" id="CHEBI:29105"/>
        <label>2</label>
    </ligand>
</feature>
<feature type="domain" description="Peptidase M20 dimerisation" evidence="9">
    <location>
        <begin position="152"/>
        <end position="250"/>
    </location>
</feature>
<feature type="binding site" evidence="8">
    <location>
        <position position="62"/>
    </location>
    <ligand>
        <name>Zn(2+)</name>
        <dbReference type="ChEBI" id="CHEBI:29105"/>
        <label>1</label>
    </ligand>
</feature>
<sequence length="354" mass="39048">MDEITFLKKLVEIYSPHGRESKASSFLYEAMLQLGYKTSKTPIGNVIGEVGCGKPRIFLCGHMDTVKGRLPVKLTSTRLYGRGVVDAKSALAAMIIAASRLSKNMCKGSVTVAAVVDEEGHSKGMRELIERGVEADYAIFGEPSHLKYITIGYKGSLSVHINVKTRGGHTSTPMAANAIEEAIALWMEVKKSFEKYASKSLRNSITVNISGIKNIGVSYATVYLNIRYPELSDADIIRGDLKKTIREFAEREKIEAELIEDEICPPYTADKKSRLVAVLQQSIKKITGEPAHLITKTGTGDMNIFGNVYNIPTITYGPGDSRLDHTDEEYIELEEYLTAINILEDCLRTLLESG</sequence>
<evidence type="ECO:0000256" key="2">
    <source>
        <dbReference type="ARBA" id="ARBA00022605"/>
    </source>
</evidence>
<comment type="catalytic activity">
    <reaction evidence="8">
        <text>[amino-group carrier protein]-C-terminal-gamma-(L-lysyl)-L-glutamate + H2O = [amino-group carrier protein]-C-terminal-L-glutamate + L-lysine</text>
        <dbReference type="Rhea" id="RHEA:48684"/>
        <dbReference type="Rhea" id="RHEA-COMP:9693"/>
        <dbReference type="Rhea" id="RHEA-COMP:9715"/>
        <dbReference type="ChEBI" id="CHEBI:15377"/>
        <dbReference type="ChEBI" id="CHEBI:32551"/>
        <dbReference type="ChEBI" id="CHEBI:78525"/>
        <dbReference type="ChEBI" id="CHEBI:78526"/>
        <dbReference type="EC" id="3.5.1.130"/>
    </reaction>
</comment>
<dbReference type="GO" id="GO:0005737">
    <property type="term" value="C:cytoplasm"/>
    <property type="evidence" value="ECO:0007669"/>
    <property type="project" value="UniProtKB-SubCell"/>
</dbReference>
<evidence type="ECO:0000256" key="8">
    <source>
        <dbReference type="HAMAP-Rule" id="MF_01120"/>
    </source>
</evidence>
<keyword evidence="1 8" id="KW-0963">Cytoplasm</keyword>
<dbReference type="InterPro" id="IPR050072">
    <property type="entry name" value="Peptidase_M20A"/>
</dbReference>
<dbReference type="NCBIfam" id="TIGR01902">
    <property type="entry name" value="dapE-lys-deAc"/>
    <property type="match status" value="1"/>
</dbReference>
<feature type="binding site" evidence="8">
    <location>
        <position position="119"/>
    </location>
    <ligand>
        <name>Zn(2+)</name>
        <dbReference type="ChEBI" id="CHEBI:29105"/>
        <label>2</label>
    </ligand>
</feature>
<evidence type="ECO:0000256" key="1">
    <source>
        <dbReference type="ARBA" id="ARBA00022490"/>
    </source>
</evidence>
<evidence type="ECO:0000256" key="6">
    <source>
        <dbReference type="ARBA" id="ARBA00023154"/>
    </source>
</evidence>
<dbReference type="InterPro" id="IPR036264">
    <property type="entry name" value="Bact_exopeptidase_dim_dom"/>
</dbReference>
<dbReference type="GO" id="GO:0019878">
    <property type="term" value="P:lysine biosynthetic process via aminoadipic acid"/>
    <property type="evidence" value="ECO:0007669"/>
    <property type="project" value="UniProtKB-UniRule"/>
</dbReference>
<dbReference type="GO" id="GO:0042450">
    <property type="term" value="P:L-arginine biosynthetic process via ornithine"/>
    <property type="evidence" value="ECO:0007669"/>
    <property type="project" value="UniProtKB-UniRule"/>
</dbReference>
<comment type="pathway">
    <text evidence="8">Amino-acid biosynthesis; L-arginine biosynthesis.</text>
</comment>
<dbReference type="EC" id="3.5.1.132" evidence="8"/>
<evidence type="ECO:0000256" key="5">
    <source>
        <dbReference type="ARBA" id="ARBA00022833"/>
    </source>
</evidence>
<comment type="function">
    <text evidence="8">Catalyzes the release of L-lysine from [LysW]-gamma-L-lysine and the release of L-ornithine from [LysW]-L-ornithine.</text>
</comment>
<dbReference type="InterPro" id="IPR002933">
    <property type="entry name" value="Peptidase_M20"/>
</dbReference>
<dbReference type="KEGG" id="oyw:OdinLCB4_000900"/>
<evidence type="ECO:0000256" key="4">
    <source>
        <dbReference type="ARBA" id="ARBA00022801"/>
    </source>
</evidence>
<dbReference type="EC" id="3.5.1.130" evidence="8"/>
<feature type="active site" evidence="8">
    <location>
        <position position="64"/>
    </location>
</feature>
<evidence type="ECO:0000313" key="10">
    <source>
        <dbReference type="EMBL" id="WEU40520.1"/>
    </source>
</evidence>
<dbReference type="HAMAP" id="MF_01120">
    <property type="entry name" value="LysK"/>
    <property type="match status" value="1"/>
</dbReference>
<dbReference type="Gene3D" id="3.40.630.10">
    <property type="entry name" value="Zn peptidases"/>
    <property type="match status" value="2"/>
</dbReference>
<evidence type="ECO:0000256" key="3">
    <source>
        <dbReference type="ARBA" id="ARBA00022723"/>
    </source>
</evidence>
<feature type="binding site" evidence="8">
    <location>
        <position position="86"/>
    </location>
    <ligand>
        <name>Zn(2+)</name>
        <dbReference type="ChEBI" id="CHEBI:29105"/>
        <label>1</label>
    </ligand>
</feature>
<reference evidence="10" key="2">
    <citation type="journal article" date="2022" name="Nat. Microbiol.">
        <title>A closed Candidatus Odinarchaeum chromosome exposes Asgard archaeal viruses.</title>
        <authorList>
            <person name="Tamarit D."/>
            <person name="Caceres E.F."/>
            <person name="Krupovic M."/>
            <person name="Nijland R."/>
            <person name="Eme L."/>
            <person name="Robinson N.P."/>
            <person name="Ettema T.J.G."/>
        </authorList>
    </citation>
    <scope>NUCLEOTIDE SEQUENCE</scope>
    <source>
        <strain evidence="10">LCB_4</strain>
    </source>
</reference>
<comment type="cofactor">
    <cofactor evidence="8">
        <name>Zn(2+)</name>
        <dbReference type="ChEBI" id="CHEBI:29105"/>
    </cofactor>
    <cofactor evidence="8">
        <name>Co(2+)</name>
        <dbReference type="ChEBI" id="CHEBI:48828"/>
    </cofactor>
    <text evidence="8">Binds 2 Zn(2+) or Co(2+) ions per subunit.</text>
</comment>
<evidence type="ECO:0000313" key="11">
    <source>
        <dbReference type="Proteomes" id="UP000186851"/>
    </source>
</evidence>
<keyword evidence="5 8" id="KW-0862">Zinc</keyword>
<keyword evidence="4 8" id="KW-0378">Hydrolase</keyword>
<keyword evidence="2 8" id="KW-0028">Amino-acid biosynthesis</keyword>
<keyword evidence="3 8" id="KW-0479">Metal-binding</keyword>
<comment type="pathway">
    <text evidence="8">Amino-acid biosynthesis; L-lysine biosynthesis via AAA pathway; L-lysine from L-alpha-aminoadipate (Thermus route): step 5/5.</text>
</comment>
<dbReference type="PANTHER" id="PTHR43808:SF28">
    <property type="entry name" value="[LYSW]-LYSINE_[LYSW]-ORNITHINE HYDROLASE"/>
    <property type="match status" value="1"/>
</dbReference>
<comment type="catalytic activity">
    <reaction evidence="8">
        <text>[amino-group carrier protein]-C-terminal-gamma-(L-ornithyl)-L-glutamate + H2O = [amino-group carrier protein]-C-terminal-L-glutamate + L-ornithine</text>
        <dbReference type="Rhea" id="RHEA:52676"/>
        <dbReference type="Rhea" id="RHEA-COMP:9693"/>
        <dbReference type="Rhea" id="RHEA-COMP:13328"/>
        <dbReference type="ChEBI" id="CHEBI:15377"/>
        <dbReference type="ChEBI" id="CHEBI:46911"/>
        <dbReference type="ChEBI" id="CHEBI:78525"/>
        <dbReference type="ChEBI" id="CHEBI:136763"/>
        <dbReference type="EC" id="3.5.1.132"/>
    </reaction>
</comment>
<dbReference type="InterPro" id="IPR010175">
    <property type="entry name" value="LysK"/>
</dbReference>
<dbReference type="SUPFAM" id="SSF53187">
    <property type="entry name" value="Zn-dependent exopeptidases"/>
    <property type="match status" value="1"/>
</dbReference>
<protein>
    <recommendedName>
        <fullName evidence="8">Putative [LysW]-lysine/[LysW]-ornithine hydrolase</fullName>
        <ecNumber evidence="8">3.5.1.130</ecNumber>
        <ecNumber evidence="8">3.5.1.132</ecNumber>
    </recommendedName>
</protein>
<feature type="active site" description="Proton acceptor" evidence="8">
    <location>
        <position position="118"/>
    </location>
</feature>
<dbReference type="GO" id="GO:0008270">
    <property type="term" value="F:zinc ion binding"/>
    <property type="evidence" value="ECO:0007669"/>
    <property type="project" value="UniProtKB-UniRule"/>
</dbReference>
<keyword evidence="6 8" id="KW-0457">Lysine biosynthesis</keyword>
<keyword evidence="7 8" id="KW-0170">Cobalt</keyword>
<dbReference type="GO" id="GO:0016811">
    <property type="term" value="F:hydrolase activity, acting on carbon-nitrogen (but not peptide) bonds, in linear amides"/>
    <property type="evidence" value="ECO:0007669"/>
    <property type="project" value="UniProtKB-UniRule"/>
</dbReference>
<proteinExistence type="inferred from homology"/>
<organism evidence="10 11">
    <name type="scientific">Odinarchaeota yellowstonii (strain LCB_4)</name>
    <dbReference type="NCBI Taxonomy" id="1841599"/>
    <lineage>
        <taxon>Archaea</taxon>
        <taxon>Promethearchaeati</taxon>
        <taxon>Candidatus Odinarchaeota</taxon>
        <taxon>Candidatus Odinarchaeia</taxon>
        <taxon>Candidatus Odinarchaeales</taxon>
        <taxon>Candidatus Odinarchaeaceae</taxon>
        <taxon>Candidatus Odinarchaeum</taxon>
    </lineage>
</organism>
<dbReference type="GO" id="GO:0050897">
    <property type="term" value="F:cobalt ion binding"/>
    <property type="evidence" value="ECO:0007669"/>
    <property type="project" value="UniProtKB-UniRule"/>
</dbReference>
<comment type="similarity">
    <text evidence="8">Belongs to the peptidase M20A family. LysK subfamily.</text>
</comment>
<dbReference type="PANTHER" id="PTHR43808">
    <property type="entry name" value="ACETYLORNITHINE DEACETYLASE"/>
    <property type="match status" value="1"/>
</dbReference>
<keyword evidence="8" id="KW-0055">Arginine biosynthesis</keyword>
<dbReference type="EMBL" id="CP091871">
    <property type="protein sequence ID" value="WEU40520.1"/>
    <property type="molecule type" value="Genomic_DNA"/>
</dbReference>
<dbReference type="AlphaFoldDB" id="A0AAF0D2P4"/>
<reference evidence="10" key="1">
    <citation type="journal article" date="2017" name="Nature">
        <title>Asgard archaea illuminate the origin of eukaryotic cellular complexity.</title>
        <authorList>
            <person name="Zaremba-Niedzwiedzka K."/>
            <person name="Caceres E.F."/>
            <person name="Saw J.H."/>
            <person name="Backstrom D."/>
            <person name="Juzokaite L."/>
            <person name="Vancaester E."/>
            <person name="Seitz K.W."/>
            <person name="Anantharaman K."/>
            <person name="Starnawski P."/>
            <person name="Kjeldsen K.U."/>
            <person name="Scott M.B."/>
            <person name="Nunoura T."/>
            <person name="Banfield J.F."/>
            <person name="Schramm A."/>
            <person name="Baker B.J."/>
            <person name="Spang A."/>
            <person name="Ettema T.J.G."/>
        </authorList>
    </citation>
    <scope>NUCLEOTIDE SEQUENCE</scope>
    <source>
        <strain evidence="10">LCB_4</strain>
    </source>
</reference>
<gene>
    <name evidence="8" type="primary">lysK</name>
    <name evidence="10" type="ORF">OdinLCB4_000900</name>
</gene>
<dbReference type="Pfam" id="PF01546">
    <property type="entry name" value="Peptidase_M20"/>
    <property type="match status" value="1"/>
</dbReference>
<name>A0AAF0D2P4_ODILC</name>
<dbReference type="Pfam" id="PF07687">
    <property type="entry name" value="M20_dimer"/>
    <property type="match status" value="1"/>
</dbReference>
<dbReference type="Proteomes" id="UP000186851">
    <property type="component" value="Chromosome"/>
</dbReference>
<feature type="binding site" evidence="8">
    <location>
        <position position="142"/>
    </location>
    <ligand>
        <name>Zn(2+)</name>
        <dbReference type="ChEBI" id="CHEBI:29105"/>
        <label>1</label>
    </ligand>
</feature>
<evidence type="ECO:0000259" key="9">
    <source>
        <dbReference type="Pfam" id="PF07687"/>
    </source>
</evidence>
<dbReference type="SUPFAM" id="SSF55031">
    <property type="entry name" value="Bacterial exopeptidase dimerisation domain"/>
    <property type="match status" value="1"/>
</dbReference>
<feature type="binding site" evidence="8">
    <location>
        <position position="86"/>
    </location>
    <ligand>
        <name>Zn(2+)</name>
        <dbReference type="ChEBI" id="CHEBI:29105"/>
        <label>2</label>
    </ligand>
</feature>
<evidence type="ECO:0000256" key="7">
    <source>
        <dbReference type="ARBA" id="ARBA00023285"/>
    </source>
</evidence>
<comment type="subcellular location">
    <subcellularLocation>
        <location evidence="8">Cytoplasm</location>
    </subcellularLocation>
</comment>